<name>A0A1J1IQ84_9DIPT</name>
<evidence type="ECO:0000313" key="1">
    <source>
        <dbReference type="EMBL" id="CRL02320.1"/>
    </source>
</evidence>
<reference evidence="1 2" key="1">
    <citation type="submission" date="2015-04" db="EMBL/GenBank/DDBJ databases">
        <authorList>
            <person name="Syromyatnikov M.Y."/>
            <person name="Popov V.N."/>
        </authorList>
    </citation>
    <scope>NUCLEOTIDE SEQUENCE [LARGE SCALE GENOMIC DNA]</scope>
</reference>
<evidence type="ECO:0000313" key="2">
    <source>
        <dbReference type="Proteomes" id="UP000183832"/>
    </source>
</evidence>
<accession>A0A1J1IQ84</accession>
<dbReference type="AlphaFoldDB" id="A0A1J1IQ84"/>
<proteinExistence type="predicted"/>
<keyword evidence="2" id="KW-1185">Reference proteome</keyword>
<protein>
    <submittedName>
        <fullName evidence="1">CLUMA_CG015457, isoform A</fullName>
    </submittedName>
</protein>
<gene>
    <name evidence="1" type="ORF">CLUMA_CG015457</name>
</gene>
<dbReference type="Proteomes" id="UP000183832">
    <property type="component" value="Unassembled WGS sequence"/>
</dbReference>
<dbReference type="EMBL" id="CVRI01000057">
    <property type="protein sequence ID" value="CRL02320.1"/>
    <property type="molecule type" value="Genomic_DNA"/>
</dbReference>
<organism evidence="1 2">
    <name type="scientific">Clunio marinus</name>
    <dbReference type="NCBI Taxonomy" id="568069"/>
    <lineage>
        <taxon>Eukaryota</taxon>
        <taxon>Metazoa</taxon>
        <taxon>Ecdysozoa</taxon>
        <taxon>Arthropoda</taxon>
        <taxon>Hexapoda</taxon>
        <taxon>Insecta</taxon>
        <taxon>Pterygota</taxon>
        <taxon>Neoptera</taxon>
        <taxon>Endopterygota</taxon>
        <taxon>Diptera</taxon>
        <taxon>Nematocera</taxon>
        <taxon>Chironomoidea</taxon>
        <taxon>Chironomidae</taxon>
        <taxon>Clunio</taxon>
    </lineage>
</organism>
<sequence length="71" mass="8676">MYYHQTIVLYEKSRTKANTLVANKNYFSLLHLKWRYPRLKFFCRSRQFGYILSSVMVYQSIDARMDENKNV</sequence>